<dbReference type="AlphaFoldDB" id="A8ZVT7"/>
<dbReference type="STRING" id="96561.Dole_0836"/>
<dbReference type="Pfam" id="PF00005">
    <property type="entry name" value="ABC_tran"/>
    <property type="match status" value="1"/>
</dbReference>
<dbReference type="GO" id="GO:1903805">
    <property type="term" value="P:L-valine import across plasma membrane"/>
    <property type="evidence" value="ECO:0007669"/>
    <property type="project" value="TreeGrafter"/>
</dbReference>
<dbReference type="KEGG" id="dol:Dole_0836"/>
<dbReference type="GO" id="GO:0042941">
    <property type="term" value="P:D-alanine transmembrane transport"/>
    <property type="evidence" value="ECO:0007669"/>
    <property type="project" value="TreeGrafter"/>
</dbReference>
<dbReference type="InterPro" id="IPR027417">
    <property type="entry name" value="P-loop_NTPase"/>
</dbReference>
<dbReference type="HOGENOM" id="CLU_000604_1_2_7"/>
<dbReference type="PANTHER" id="PTHR45772">
    <property type="entry name" value="CONSERVED COMPONENT OF ABC TRANSPORTER FOR NATURAL AMINO ACIDS-RELATED"/>
    <property type="match status" value="1"/>
</dbReference>
<dbReference type="Pfam" id="PF12399">
    <property type="entry name" value="BCA_ABC_TP_C"/>
    <property type="match status" value="1"/>
</dbReference>
<keyword evidence="3" id="KW-0067">ATP-binding</keyword>
<proteinExistence type="predicted"/>
<keyword evidence="1" id="KW-0813">Transport</keyword>
<evidence type="ECO:0000256" key="2">
    <source>
        <dbReference type="ARBA" id="ARBA00022741"/>
    </source>
</evidence>
<dbReference type="Proteomes" id="UP000008561">
    <property type="component" value="Chromosome"/>
</dbReference>
<dbReference type="GO" id="GO:1903806">
    <property type="term" value="P:L-isoleucine import across plasma membrane"/>
    <property type="evidence" value="ECO:0007669"/>
    <property type="project" value="TreeGrafter"/>
</dbReference>
<dbReference type="InterPro" id="IPR032823">
    <property type="entry name" value="BCA_ABC_TP_C"/>
</dbReference>
<evidence type="ECO:0000259" key="4">
    <source>
        <dbReference type="PROSITE" id="PS50893"/>
    </source>
</evidence>
<sequence>MNERILEIRSLRKEFGGVVAVKDLDLSVDRGSITALIGPNGAGKTTVFHMITGFLRPTRGDITFDGVALQGRPVYTIAEMAIARTFQNVQIFSNMSALENVMVGRHLRSRSGFLGSLLVPPFFRREEKEIRKAAARWLEFVGLGDLARLPAGSLPLGSQRMLEIARALAMEPKMILLDEPASGLNARETVAMGELVREIREMGITVVLVEHDMELVMDISDQVNVINFGSLIARGTPREIQANPEVIAAYLGE</sequence>
<name>A8ZVT7_DESOH</name>
<dbReference type="GO" id="GO:0015192">
    <property type="term" value="F:L-phenylalanine transmembrane transporter activity"/>
    <property type="evidence" value="ECO:0007669"/>
    <property type="project" value="TreeGrafter"/>
</dbReference>
<accession>A8ZVT7</accession>
<dbReference type="PANTHER" id="PTHR45772:SF7">
    <property type="entry name" value="AMINO ACID ABC TRANSPORTER ATP-BINDING PROTEIN"/>
    <property type="match status" value="1"/>
</dbReference>
<dbReference type="GO" id="GO:0005886">
    <property type="term" value="C:plasma membrane"/>
    <property type="evidence" value="ECO:0007669"/>
    <property type="project" value="TreeGrafter"/>
</dbReference>
<dbReference type="InterPro" id="IPR003439">
    <property type="entry name" value="ABC_transporter-like_ATP-bd"/>
</dbReference>
<feature type="domain" description="ABC transporter" evidence="4">
    <location>
        <begin position="6"/>
        <end position="253"/>
    </location>
</feature>
<evidence type="ECO:0000256" key="3">
    <source>
        <dbReference type="ARBA" id="ARBA00022840"/>
    </source>
</evidence>
<protein>
    <submittedName>
        <fullName evidence="5">ABC transporter-related protein</fullName>
    </submittedName>
</protein>
<dbReference type="EMBL" id="CP000859">
    <property type="protein sequence ID" value="ABW66646.1"/>
    <property type="molecule type" value="Genomic_DNA"/>
</dbReference>
<keyword evidence="6" id="KW-1185">Reference proteome</keyword>
<dbReference type="SUPFAM" id="SSF52540">
    <property type="entry name" value="P-loop containing nucleoside triphosphate hydrolases"/>
    <property type="match status" value="1"/>
</dbReference>
<dbReference type="RefSeq" id="WP_012174264.1">
    <property type="nucleotide sequence ID" value="NC_009943.1"/>
</dbReference>
<dbReference type="GO" id="GO:0005304">
    <property type="term" value="F:L-valine transmembrane transporter activity"/>
    <property type="evidence" value="ECO:0007669"/>
    <property type="project" value="TreeGrafter"/>
</dbReference>
<dbReference type="GO" id="GO:0016887">
    <property type="term" value="F:ATP hydrolysis activity"/>
    <property type="evidence" value="ECO:0007669"/>
    <property type="project" value="InterPro"/>
</dbReference>
<organism evidence="5 6">
    <name type="scientific">Desulfosudis oleivorans (strain DSM 6200 / JCM 39069 / Hxd3)</name>
    <name type="common">Desulfococcus oleovorans</name>
    <dbReference type="NCBI Taxonomy" id="96561"/>
    <lineage>
        <taxon>Bacteria</taxon>
        <taxon>Pseudomonadati</taxon>
        <taxon>Thermodesulfobacteriota</taxon>
        <taxon>Desulfobacteria</taxon>
        <taxon>Desulfobacterales</taxon>
        <taxon>Desulfosudaceae</taxon>
        <taxon>Desulfosudis</taxon>
    </lineage>
</organism>
<dbReference type="GO" id="GO:0015808">
    <property type="term" value="P:L-alanine transport"/>
    <property type="evidence" value="ECO:0007669"/>
    <property type="project" value="TreeGrafter"/>
</dbReference>
<reference evidence="5 6" key="1">
    <citation type="submission" date="2007-10" db="EMBL/GenBank/DDBJ databases">
        <title>Complete sequence of Desulfococcus oleovorans Hxd3.</title>
        <authorList>
            <consortium name="US DOE Joint Genome Institute"/>
            <person name="Copeland A."/>
            <person name="Lucas S."/>
            <person name="Lapidus A."/>
            <person name="Barry K."/>
            <person name="Glavina del Rio T."/>
            <person name="Dalin E."/>
            <person name="Tice H."/>
            <person name="Pitluck S."/>
            <person name="Kiss H."/>
            <person name="Brettin T."/>
            <person name="Bruce D."/>
            <person name="Detter J.C."/>
            <person name="Han C."/>
            <person name="Schmutz J."/>
            <person name="Larimer F."/>
            <person name="Land M."/>
            <person name="Hauser L."/>
            <person name="Kyrpides N."/>
            <person name="Kim E."/>
            <person name="Wawrik B."/>
            <person name="Richardson P."/>
        </authorList>
    </citation>
    <scope>NUCLEOTIDE SEQUENCE [LARGE SCALE GENOMIC DNA]</scope>
    <source>
        <strain evidence="6">DSM 6200 / JCM 39069 / Hxd3</strain>
    </source>
</reference>
<dbReference type="FunFam" id="3.40.50.300:FF:000421">
    <property type="entry name" value="Branched-chain amino acid ABC transporter ATP-binding protein"/>
    <property type="match status" value="1"/>
</dbReference>
<dbReference type="eggNOG" id="COG0411">
    <property type="taxonomic scope" value="Bacteria"/>
</dbReference>
<dbReference type="InterPro" id="IPR051120">
    <property type="entry name" value="ABC_AA/LPS_Transport"/>
</dbReference>
<dbReference type="GO" id="GO:0005524">
    <property type="term" value="F:ATP binding"/>
    <property type="evidence" value="ECO:0007669"/>
    <property type="project" value="UniProtKB-KW"/>
</dbReference>
<dbReference type="GO" id="GO:0015188">
    <property type="term" value="F:L-isoleucine transmembrane transporter activity"/>
    <property type="evidence" value="ECO:0007669"/>
    <property type="project" value="TreeGrafter"/>
</dbReference>
<dbReference type="CDD" id="cd03219">
    <property type="entry name" value="ABC_Mj1267_LivG_branched"/>
    <property type="match status" value="1"/>
</dbReference>
<gene>
    <name evidence="5" type="ordered locus">Dole_0836</name>
</gene>
<dbReference type="SMART" id="SM00382">
    <property type="entry name" value="AAA"/>
    <property type="match status" value="1"/>
</dbReference>
<evidence type="ECO:0000313" key="5">
    <source>
        <dbReference type="EMBL" id="ABW66646.1"/>
    </source>
</evidence>
<dbReference type="InterPro" id="IPR003593">
    <property type="entry name" value="AAA+_ATPase"/>
</dbReference>
<dbReference type="PROSITE" id="PS50893">
    <property type="entry name" value="ABC_TRANSPORTER_2"/>
    <property type="match status" value="1"/>
</dbReference>
<evidence type="ECO:0000256" key="1">
    <source>
        <dbReference type="ARBA" id="ARBA00022448"/>
    </source>
</evidence>
<keyword evidence="2" id="KW-0547">Nucleotide-binding</keyword>
<evidence type="ECO:0000313" key="6">
    <source>
        <dbReference type="Proteomes" id="UP000008561"/>
    </source>
</evidence>
<dbReference type="Gene3D" id="3.40.50.300">
    <property type="entry name" value="P-loop containing nucleotide triphosphate hydrolases"/>
    <property type="match status" value="1"/>
</dbReference>